<accession>A0A829YK83</accession>
<dbReference type="Gene3D" id="1.10.10.10">
    <property type="entry name" value="Winged helix-like DNA-binding domain superfamily/Winged helix DNA-binding domain"/>
    <property type="match status" value="1"/>
</dbReference>
<dbReference type="PANTHER" id="PTHR43537">
    <property type="entry name" value="TRANSCRIPTIONAL REGULATOR, GNTR FAMILY"/>
    <property type="match status" value="1"/>
</dbReference>
<dbReference type="SUPFAM" id="SSF48008">
    <property type="entry name" value="GntR ligand-binding domain-like"/>
    <property type="match status" value="1"/>
</dbReference>
<evidence type="ECO:0000256" key="2">
    <source>
        <dbReference type="ARBA" id="ARBA00023125"/>
    </source>
</evidence>
<feature type="compositionally biased region" description="Low complexity" evidence="4">
    <location>
        <begin position="239"/>
        <end position="274"/>
    </location>
</feature>
<dbReference type="InterPro" id="IPR036388">
    <property type="entry name" value="WH-like_DNA-bd_sf"/>
</dbReference>
<dbReference type="InterPro" id="IPR011711">
    <property type="entry name" value="GntR_C"/>
</dbReference>
<reference evidence="7" key="1">
    <citation type="submission" date="2020-01" db="EMBL/GenBank/DDBJ databases">
        <title>'Steroidobacter agaridevorans' sp. nov., agar-degrading bacteria isolated from rhizosphere soils.</title>
        <authorList>
            <person name="Ikenaga M."/>
            <person name="Kataoka M."/>
            <person name="Murouchi A."/>
            <person name="Katsuragi S."/>
            <person name="Sakai M."/>
        </authorList>
    </citation>
    <scope>NUCLEOTIDE SEQUENCE [LARGE SCALE GENOMIC DNA]</scope>
    <source>
        <strain evidence="7">YU21-B</strain>
    </source>
</reference>
<keyword evidence="3" id="KW-0804">Transcription</keyword>
<dbReference type="GO" id="GO:0003677">
    <property type="term" value="F:DNA binding"/>
    <property type="evidence" value="ECO:0007669"/>
    <property type="project" value="UniProtKB-KW"/>
</dbReference>
<evidence type="ECO:0000313" key="6">
    <source>
        <dbReference type="EMBL" id="GFE83243.1"/>
    </source>
</evidence>
<dbReference type="EMBL" id="BLJN01000006">
    <property type="protein sequence ID" value="GFE83243.1"/>
    <property type="molecule type" value="Genomic_DNA"/>
</dbReference>
<evidence type="ECO:0000259" key="5">
    <source>
        <dbReference type="PROSITE" id="PS50949"/>
    </source>
</evidence>
<dbReference type="InterPro" id="IPR000524">
    <property type="entry name" value="Tscrpt_reg_HTH_GntR"/>
</dbReference>
<dbReference type="SMART" id="SM00345">
    <property type="entry name" value="HTH_GNTR"/>
    <property type="match status" value="1"/>
</dbReference>
<organism evidence="6 7">
    <name type="scientific">Steroidobacter agaridevorans</name>
    <dbReference type="NCBI Taxonomy" id="2695856"/>
    <lineage>
        <taxon>Bacteria</taxon>
        <taxon>Pseudomonadati</taxon>
        <taxon>Pseudomonadota</taxon>
        <taxon>Gammaproteobacteria</taxon>
        <taxon>Steroidobacterales</taxon>
        <taxon>Steroidobacteraceae</taxon>
        <taxon>Steroidobacter</taxon>
    </lineage>
</organism>
<keyword evidence="2" id="KW-0238">DNA-binding</keyword>
<sequence>MRKPSGQNLTYGIVEELGHAVVTQTYGDGVPFPIEAELCKQFGASRTVLREAVKMLTAKGLLSARPRQGTWVEPESNWNLLDPDVLRWLLERKFSLELLAEFTEIRYAIEPMAAALAARSATPEGIARIRRAVERMKTAALGEDDPLESDIAFHVAVLHATGNRFYAQLEDVINAALRISIRLTNSVKGVPQADVGIHQKVLDAIEAGDANKARTIMEGIISEVLDLISTARKKNNKVSAAAASSRASATRPTAAAAPRSTSARAAAAGRNGAAARRRST</sequence>
<name>A0A829YK83_9GAMM</name>
<comment type="caution">
    <text evidence="6">The sequence shown here is derived from an EMBL/GenBank/DDBJ whole genome shotgun (WGS) entry which is preliminary data.</text>
</comment>
<dbReference type="PROSITE" id="PS50949">
    <property type="entry name" value="HTH_GNTR"/>
    <property type="match status" value="1"/>
</dbReference>
<dbReference type="PRINTS" id="PR00035">
    <property type="entry name" value="HTHGNTR"/>
</dbReference>
<protein>
    <submittedName>
        <fullName evidence="6">GntR family transcriptional regulator</fullName>
    </submittedName>
</protein>
<dbReference type="Pfam" id="PF07729">
    <property type="entry name" value="FCD"/>
    <property type="match status" value="1"/>
</dbReference>
<feature type="domain" description="HTH gntR-type" evidence="5">
    <location>
        <begin position="7"/>
        <end position="75"/>
    </location>
</feature>
<evidence type="ECO:0000313" key="7">
    <source>
        <dbReference type="Proteomes" id="UP000445000"/>
    </source>
</evidence>
<dbReference type="InterPro" id="IPR036390">
    <property type="entry name" value="WH_DNA-bd_sf"/>
</dbReference>
<dbReference type="SMART" id="SM00895">
    <property type="entry name" value="FCD"/>
    <property type="match status" value="1"/>
</dbReference>
<evidence type="ECO:0000256" key="4">
    <source>
        <dbReference type="SAM" id="MobiDB-lite"/>
    </source>
</evidence>
<dbReference type="Pfam" id="PF00392">
    <property type="entry name" value="GntR"/>
    <property type="match status" value="1"/>
</dbReference>
<gene>
    <name evidence="6" type="ORF">GCM10011487_52430</name>
</gene>
<dbReference type="AlphaFoldDB" id="A0A829YK83"/>
<dbReference type="CDD" id="cd07377">
    <property type="entry name" value="WHTH_GntR"/>
    <property type="match status" value="1"/>
</dbReference>
<keyword evidence="1" id="KW-0805">Transcription regulation</keyword>
<dbReference type="Proteomes" id="UP000445000">
    <property type="component" value="Unassembled WGS sequence"/>
</dbReference>
<dbReference type="Gene3D" id="1.20.120.530">
    <property type="entry name" value="GntR ligand-binding domain-like"/>
    <property type="match status" value="1"/>
</dbReference>
<dbReference type="RefSeq" id="WP_161814890.1">
    <property type="nucleotide sequence ID" value="NZ_BLJN01000006.1"/>
</dbReference>
<feature type="region of interest" description="Disordered" evidence="4">
    <location>
        <begin position="239"/>
        <end position="280"/>
    </location>
</feature>
<dbReference type="InterPro" id="IPR008920">
    <property type="entry name" value="TF_FadR/GntR_C"/>
</dbReference>
<dbReference type="SUPFAM" id="SSF46785">
    <property type="entry name" value="Winged helix' DNA-binding domain"/>
    <property type="match status" value="1"/>
</dbReference>
<keyword evidence="7" id="KW-1185">Reference proteome</keyword>
<evidence type="ECO:0000256" key="3">
    <source>
        <dbReference type="ARBA" id="ARBA00023163"/>
    </source>
</evidence>
<dbReference type="GO" id="GO:0003700">
    <property type="term" value="F:DNA-binding transcription factor activity"/>
    <property type="evidence" value="ECO:0007669"/>
    <property type="project" value="InterPro"/>
</dbReference>
<proteinExistence type="predicted"/>
<dbReference type="PANTHER" id="PTHR43537:SF44">
    <property type="entry name" value="GNTR FAMILY REGULATORY PROTEIN"/>
    <property type="match status" value="1"/>
</dbReference>
<evidence type="ECO:0000256" key="1">
    <source>
        <dbReference type="ARBA" id="ARBA00023015"/>
    </source>
</evidence>